<dbReference type="AlphaFoldDB" id="A0A372LMX7"/>
<dbReference type="PROSITE" id="PS51352">
    <property type="entry name" value="THIOREDOXIN_2"/>
    <property type="match status" value="1"/>
</dbReference>
<sequence length="180" mass="20012">MLNIGTIAPDFKVDTVSSYSSLPIPSTLDNYKGKWLILFFYPFDFSIVCPTEIRVMNTYLPEFEKLNTDVLAISTDSIYTHRAWLKADHPNAIGAIDLTLASDYTKEVAQAYDVLDQNTGASHRALYIINPDGVIQYATMTNGNVGRSAAETVRVLQALQSGGMCPMDWTLGEKTIEEEF</sequence>
<dbReference type="GO" id="GO:0006979">
    <property type="term" value="P:response to oxidative stress"/>
    <property type="evidence" value="ECO:0007669"/>
    <property type="project" value="TreeGrafter"/>
</dbReference>
<keyword evidence="4" id="KW-0560">Oxidoreductase</keyword>
<dbReference type="CDD" id="cd03015">
    <property type="entry name" value="PRX_Typ2cys"/>
    <property type="match status" value="1"/>
</dbReference>
<name>A0A372LMX7_9BACI</name>
<dbReference type="Proteomes" id="UP000264541">
    <property type="component" value="Unassembled WGS sequence"/>
</dbReference>
<evidence type="ECO:0000256" key="5">
    <source>
        <dbReference type="ARBA" id="ARBA00023157"/>
    </source>
</evidence>
<dbReference type="EMBL" id="QVTE01000043">
    <property type="protein sequence ID" value="RFU67448.1"/>
    <property type="molecule type" value="Genomic_DNA"/>
</dbReference>
<dbReference type="GO" id="GO:0033554">
    <property type="term" value="P:cellular response to stress"/>
    <property type="evidence" value="ECO:0007669"/>
    <property type="project" value="TreeGrafter"/>
</dbReference>
<evidence type="ECO:0000259" key="8">
    <source>
        <dbReference type="PROSITE" id="PS51352"/>
    </source>
</evidence>
<reference evidence="9 10" key="1">
    <citation type="submission" date="2018-08" db="EMBL/GenBank/DDBJ databases">
        <title>Bacillus chawlae sp. nov., Bacillus glennii sp. nov., and Bacillus saganii sp. nov. Isolated from the Vehicle Assembly Building at Kennedy Space Center where the Viking Spacecraft were Assembled.</title>
        <authorList>
            <person name="Seuylemezian A."/>
            <person name="Vaishampayan P."/>
        </authorList>
    </citation>
    <scope>NUCLEOTIDE SEQUENCE [LARGE SCALE GENOMIC DNA]</scope>
    <source>
        <strain evidence="9 10">V47-23a</strain>
    </source>
</reference>
<dbReference type="GO" id="GO:0008379">
    <property type="term" value="F:thioredoxin peroxidase activity"/>
    <property type="evidence" value="ECO:0007669"/>
    <property type="project" value="TreeGrafter"/>
</dbReference>
<dbReference type="InterPro" id="IPR050217">
    <property type="entry name" value="Peroxiredoxin"/>
</dbReference>
<evidence type="ECO:0000313" key="9">
    <source>
        <dbReference type="EMBL" id="RFU67448.1"/>
    </source>
</evidence>
<dbReference type="GO" id="GO:0042744">
    <property type="term" value="P:hydrogen peroxide catabolic process"/>
    <property type="evidence" value="ECO:0007669"/>
    <property type="project" value="TreeGrafter"/>
</dbReference>
<comment type="caution">
    <text evidence="9">The sequence shown here is derived from an EMBL/GenBank/DDBJ whole genome shotgun (WGS) entry which is preliminary data.</text>
</comment>
<dbReference type="PIRSF" id="PIRSF000239">
    <property type="entry name" value="AHPC"/>
    <property type="match status" value="1"/>
</dbReference>
<evidence type="ECO:0000256" key="2">
    <source>
        <dbReference type="ARBA" id="ARBA00022559"/>
    </source>
</evidence>
<dbReference type="GO" id="GO:0045454">
    <property type="term" value="P:cell redox homeostasis"/>
    <property type="evidence" value="ECO:0007669"/>
    <property type="project" value="TreeGrafter"/>
</dbReference>
<dbReference type="Gene3D" id="3.40.30.10">
    <property type="entry name" value="Glutaredoxin"/>
    <property type="match status" value="1"/>
</dbReference>
<keyword evidence="2" id="KW-0575">Peroxidase</keyword>
<feature type="active site" description="Cysteine sulfenic acid (-SOH) intermediate; for peroxidase activity" evidence="7">
    <location>
        <position position="49"/>
    </location>
</feature>
<evidence type="ECO:0000256" key="1">
    <source>
        <dbReference type="ARBA" id="ARBA00009796"/>
    </source>
</evidence>
<dbReference type="SUPFAM" id="SSF52833">
    <property type="entry name" value="Thioredoxin-like"/>
    <property type="match status" value="1"/>
</dbReference>
<evidence type="ECO:0000313" key="10">
    <source>
        <dbReference type="Proteomes" id="UP000264541"/>
    </source>
</evidence>
<dbReference type="Pfam" id="PF00578">
    <property type="entry name" value="AhpC-TSA"/>
    <property type="match status" value="1"/>
</dbReference>
<dbReference type="OrthoDB" id="9812811at2"/>
<gene>
    <name evidence="9" type="ORF">D0469_14410</name>
</gene>
<keyword evidence="3" id="KW-0049">Antioxidant</keyword>
<keyword evidence="10" id="KW-1185">Reference proteome</keyword>
<dbReference type="InterPro" id="IPR013766">
    <property type="entry name" value="Thioredoxin_domain"/>
</dbReference>
<protein>
    <submittedName>
        <fullName evidence="9">Peroxiredoxin</fullName>
    </submittedName>
</protein>
<dbReference type="InterPro" id="IPR024706">
    <property type="entry name" value="Peroxiredoxin_AhpC-typ"/>
</dbReference>
<keyword evidence="5" id="KW-1015">Disulfide bond</keyword>
<dbReference type="InterPro" id="IPR000866">
    <property type="entry name" value="AhpC/TSA"/>
</dbReference>
<feature type="domain" description="Thioredoxin" evidence="8">
    <location>
        <begin position="2"/>
        <end position="161"/>
    </location>
</feature>
<evidence type="ECO:0000256" key="6">
    <source>
        <dbReference type="ARBA" id="ARBA00023284"/>
    </source>
</evidence>
<dbReference type="InterPro" id="IPR036249">
    <property type="entry name" value="Thioredoxin-like_sf"/>
</dbReference>
<comment type="similarity">
    <text evidence="1">Belongs to the peroxiredoxin family. AhpC/Prx1 subfamily.</text>
</comment>
<dbReference type="PANTHER" id="PTHR10681:SF121">
    <property type="entry name" value="ALKYL HYDROPEROXIDE REDUCTASE C"/>
    <property type="match status" value="1"/>
</dbReference>
<accession>A0A372LMX7</accession>
<keyword evidence="6" id="KW-0676">Redox-active center</keyword>
<evidence type="ECO:0000256" key="4">
    <source>
        <dbReference type="ARBA" id="ARBA00023002"/>
    </source>
</evidence>
<proteinExistence type="inferred from homology"/>
<dbReference type="PANTHER" id="PTHR10681">
    <property type="entry name" value="THIOREDOXIN PEROXIDASE"/>
    <property type="match status" value="1"/>
</dbReference>
<dbReference type="RefSeq" id="WP_117327443.1">
    <property type="nucleotide sequence ID" value="NZ_QVTE01000043.1"/>
</dbReference>
<evidence type="ECO:0000256" key="7">
    <source>
        <dbReference type="PIRSR" id="PIRSR000239-1"/>
    </source>
</evidence>
<organism evidence="9 10">
    <name type="scientific">Peribacillus saganii</name>
    <dbReference type="NCBI Taxonomy" id="2303992"/>
    <lineage>
        <taxon>Bacteria</taxon>
        <taxon>Bacillati</taxon>
        <taxon>Bacillota</taxon>
        <taxon>Bacilli</taxon>
        <taxon>Bacillales</taxon>
        <taxon>Bacillaceae</taxon>
        <taxon>Peribacillus</taxon>
    </lineage>
</organism>
<dbReference type="GO" id="GO:0005829">
    <property type="term" value="C:cytosol"/>
    <property type="evidence" value="ECO:0007669"/>
    <property type="project" value="TreeGrafter"/>
</dbReference>
<evidence type="ECO:0000256" key="3">
    <source>
        <dbReference type="ARBA" id="ARBA00022862"/>
    </source>
</evidence>